<proteinExistence type="predicted"/>
<evidence type="ECO:0000313" key="2">
    <source>
        <dbReference type="EMBL" id="MBJ6801469.1"/>
    </source>
</evidence>
<feature type="signal peptide" evidence="1">
    <location>
        <begin position="1"/>
        <end position="28"/>
    </location>
</feature>
<dbReference type="RefSeq" id="WP_199395962.1">
    <property type="nucleotide sequence ID" value="NZ_JAEMHK010000011.1"/>
</dbReference>
<protein>
    <recommendedName>
        <fullName evidence="4">DUF2946 domain-containing protein</fullName>
    </recommendedName>
</protein>
<sequence>MKRQFLRIFGALLLVVSLLTLSGVAATAATLAQDPVHVICCDTGGEHPATGAGHSSSPDCPCFACITMILHAPVTVERAILAKETLPQHPPKGYPLSAFVRSIDYPPEAA</sequence>
<organism evidence="2 3">
    <name type="scientific">Geomonas propionica</name>
    <dbReference type="NCBI Taxonomy" id="2798582"/>
    <lineage>
        <taxon>Bacteria</taxon>
        <taxon>Pseudomonadati</taxon>
        <taxon>Thermodesulfobacteriota</taxon>
        <taxon>Desulfuromonadia</taxon>
        <taxon>Geobacterales</taxon>
        <taxon>Geobacteraceae</taxon>
        <taxon>Geomonas</taxon>
    </lineage>
</organism>
<evidence type="ECO:0008006" key="4">
    <source>
        <dbReference type="Google" id="ProtNLM"/>
    </source>
</evidence>
<gene>
    <name evidence="2" type="ORF">JFN90_15155</name>
</gene>
<accession>A0ABS0YU58</accession>
<comment type="caution">
    <text evidence="2">The sequence shown here is derived from an EMBL/GenBank/DDBJ whole genome shotgun (WGS) entry which is preliminary data.</text>
</comment>
<evidence type="ECO:0000256" key="1">
    <source>
        <dbReference type="SAM" id="SignalP"/>
    </source>
</evidence>
<feature type="chain" id="PRO_5046423893" description="DUF2946 domain-containing protein" evidence="1">
    <location>
        <begin position="29"/>
        <end position="110"/>
    </location>
</feature>
<keyword evidence="1" id="KW-0732">Signal</keyword>
<reference evidence="2 3" key="1">
    <citation type="submission" date="2020-12" db="EMBL/GenBank/DDBJ databases">
        <title>Geomonas sp. Red259, isolated from paddy soil.</title>
        <authorList>
            <person name="Xu Z."/>
            <person name="Zhang Z."/>
            <person name="Masuda Y."/>
            <person name="Itoh H."/>
            <person name="Senoo K."/>
        </authorList>
    </citation>
    <scope>NUCLEOTIDE SEQUENCE [LARGE SCALE GENOMIC DNA]</scope>
    <source>
        <strain evidence="2 3">Red259</strain>
    </source>
</reference>
<dbReference type="Proteomes" id="UP000641025">
    <property type="component" value="Unassembled WGS sequence"/>
</dbReference>
<evidence type="ECO:0000313" key="3">
    <source>
        <dbReference type="Proteomes" id="UP000641025"/>
    </source>
</evidence>
<keyword evidence="3" id="KW-1185">Reference proteome</keyword>
<dbReference type="EMBL" id="JAEMHK010000011">
    <property type="protein sequence ID" value="MBJ6801469.1"/>
    <property type="molecule type" value="Genomic_DNA"/>
</dbReference>
<name>A0ABS0YU58_9BACT</name>